<dbReference type="InterPro" id="IPR011010">
    <property type="entry name" value="DNA_brk_join_enz"/>
</dbReference>
<evidence type="ECO:0000256" key="3">
    <source>
        <dbReference type="ARBA" id="ARBA00023172"/>
    </source>
</evidence>
<dbReference type="InterPro" id="IPR050808">
    <property type="entry name" value="Phage_Integrase"/>
</dbReference>
<keyword evidence="7" id="KW-1185">Reference proteome</keyword>
<proteinExistence type="inferred from homology"/>
<feature type="domain" description="Tyr recombinase" evidence="5">
    <location>
        <begin position="238"/>
        <end position="413"/>
    </location>
</feature>
<dbReference type="GO" id="GO:0015074">
    <property type="term" value="P:DNA integration"/>
    <property type="evidence" value="ECO:0007669"/>
    <property type="project" value="UniProtKB-KW"/>
</dbReference>
<evidence type="ECO:0000313" key="6">
    <source>
        <dbReference type="EMBL" id="MSS29003.1"/>
    </source>
</evidence>
<evidence type="ECO:0000256" key="1">
    <source>
        <dbReference type="ARBA" id="ARBA00008857"/>
    </source>
</evidence>
<dbReference type="PANTHER" id="PTHR30629">
    <property type="entry name" value="PROPHAGE INTEGRASE"/>
    <property type="match status" value="1"/>
</dbReference>
<comment type="similarity">
    <text evidence="1">Belongs to the 'phage' integrase family.</text>
</comment>
<dbReference type="Proteomes" id="UP000477488">
    <property type="component" value="Unassembled WGS sequence"/>
</dbReference>
<feature type="region of interest" description="Disordered" evidence="4">
    <location>
        <begin position="1"/>
        <end position="34"/>
    </location>
</feature>
<dbReference type="PROSITE" id="PS51898">
    <property type="entry name" value="TYR_RECOMBINASE"/>
    <property type="match status" value="1"/>
</dbReference>
<dbReference type="GO" id="GO:0006310">
    <property type="term" value="P:DNA recombination"/>
    <property type="evidence" value="ECO:0007669"/>
    <property type="project" value="UniProtKB-KW"/>
</dbReference>
<feature type="region of interest" description="Disordered" evidence="4">
    <location>
        <begin position="425"/>
        <end position="445"/>
    </location>
</feature>
<evidence type="ECO:0000256" key="2">
    <source>
        <dbReference type="ARBA" id="ARBA00022908"/>
    </source>
</evidence>
<dbReference type="GO" id="GO:0003677">
    <property type="term" value="F:DNA binding"/>
    <property type="evidence" value="ECO:0007669"/>
    <property type="project" value="InterPro"/>
</dbReference>
<dbReference type="CDD" id="cd00796">
    <property type="entry name" value="INT_Rci_Hp1_C"/>
    <property type="match status" value="1"/>
</dbReference>
<name>A0A6L5XNY0_9BACT</name>
<evidence type="ECO:0000259" key="5">
    <source>
        <dbReference type="PROSITE" id="PS51898"/>
    </source>
</evidence>
<dbReference type="Gene3D" id="1.10.443.10">
    <property type="entry name" value="Intergrase catalytic core"/>
    <property type="match status" value="1"/>
</dbReference>
<dbReference type="PANTHER" id="PTHR30629:SF2">
    <property type="entry name" value="PROPHAGE INTEGRASE INTS-RELATED"/>
    <property type="match status" value="1"/>
</dbReference>
<accession>A0A6L5XNY0</accession>
<dbReference type="Pfam" id="PF00589">
    <property type="entry name" value="Phage_integrase"/>
    <property type="match status" value="1"/>
</dbReference>
<dbReference type="SUPFAM" id="SSF56349">
    <property type="entry name" value="DNA breaking-rejoining enzymes"/>
    <property type="match status" value="1"/>
</dbReference>
<dbReference type="InterPro" id="IPR002104">
    <property type="entry name" value="Integrase_catalytic"/>
</dbReference>
<evidence type="ECO:0000256" key="4">
    <source>
        <dbReference type="SAM" id="MobiDB-lite"/>
    </source>
</evidence>
<dbReference type="AlphaFoldDB" id="A0A6L5XNY0"/>
<sequence length="445" mass="49841">MKSCPPYDGEKAVTRASPSGAGRDGRHSGGTTTIAQRRKTMIEWQRLEVGIRARIHPTRKHGALPDRYFVLRYSVDGIKKQEALGWASRGWTLAKARDELAKLRAAARTGEGPVTLKEKRELARMAREAAQAAEQQKIAISGLWERYRAAHAQRASIAHDACNYKHFAELHGLTTDLLRTAQLDALREKLFAQGKAPQTVKHVLGLLRRIIRWSVSRGLCRPPDPSRLHFEMPRVDNQRTECLTPEQAKRLFQVLDASPERNLAALLRLALATGLRRKALFGLRWDDLDFRQGVLVLRGEHAKKGRTAYLPMTPAVRAILENIERTDSPYVFPGKNGGKRGEARAFCRRVRELCGLPKDFRMLHGLRHTYASWLASSGQVDLFSLQRLLTHESPQMTLRYAHLADSALRRAAGVIDACLRKARTAQPTVPPRGTTAAQANSADFS</sequence>
<dbReference type="Gene3D" id="3.30.160.390">
    <property type="entry name" value="Integrase, DNA-binding domain"/>
    <property type="match status" value="1"/>
</dbReference>
<keyword evidence="3" id="KW-0233">DNA recombination</keyword>
<keyword evidence="2" id="KW-0229">DNA integration</keyword>
<comment type="caution">
    <text evidence="6">The sequence shown here is derived from an EMBL/GenBank/DDBJ whole genome shotgun (WGS) entry which is preliminary data.</text>
</comment>
<dbReference type="EMBL" id="VUMH01000019">
    <property type="protein sequence ID" value="MSS29003.1"/>
    <property type="molecule type" value="Genomic_DNA"/>
</dbReference>
<organism evidence="6 7">
    <name type="scientific">Desulfovibrio porci</name>
    <dbReference type="NCBI Taxonomy" id="2605782"/>
    <lineage>
        <taxon>Bacteria</taxon>
        <taxon>Pseudomonadati</taxon>
        <taxon>Thermodesulfobacteriota</taxon>
        <taxon>Desulfovibrionia</taxon>
        <taxon>Desulfovibrionales</taxon>
        <taxon>Desulfovibrionaceae</taxon>
        <taxon>Desulfovibrio</taxon>
    </lineage>
</organism>
<dbReference type="InterPro" id="IPR038488">
    <property type="entry name" value="Integrase_DNA-bd_sf"/>
</dbReference>
<feature type="compositionally biased region" description="Polar residues" evidence="4">
    <location>
        <begin position="435"/>
        <end position="445"/>
    </location>
</feature>
<gene>
    <name evidence="6" type="ORF">FYJ44_13420</name>
</gene>
<evidence type="ECO:0000313" key="7">
    <source>
        <dbReference type="Proteomes" id="UP000477488"/>
    </source>
</evidence>
<dbReference type="InterPro" id="IPR013762">
    <property type="entry name" value="Integrase-like_cat_sf"/>
</dbReference>
<protein>
    <submittedName>
        <fullName evidence="6">Site-specific integrase</fullName>
    </submittedName>
</protein>
<reference evidence="6 7" key="1">
    <citation type="submission" date="2019-09" db="EMBL/GenBank/DDBJ databases">
        <title>In-depth cultivation of the pig gut microbiome towards novel bacterial diversity and tailored functional studies.</title>
        <authorList>
            <person name="Wylensek D."/>
            <person name="Hitch T.C.A."/>
            <person name="Clavel T."/>
        </authorList>
    </citation>
    <scope>NUCLEOTIDE SEQUENCE [LARGE SCALE GENOMIC DNA]</scope>
    <source>
        <strain evidence="6 7">PG-178-WT-4</strain>
    </source>
</reference>